<proteinExistence type="predicted"/>
<evidence type="ECO:0000313" key="1">
    <source>
        <dbReference type="EMBL" id="GET00043.1"/>
    </source>
</evidence>
<dbReference type="PANTHER" id="PTHR46880:SF5">
    <property type="entry name" value="DUF4371 DOMAIN-CONTAINING PROTEIN"/>
    <property type="match status" value="1"/>
</dbReference>
<dbReference type="AlphaFoldDB" id="A0A8H3R253"/>
<gene>
    <name evidence="1" type="ORF">RCL2_002651700</name>
</gene>
<protein>
    <submittedName>
        <fullName evidence="1">Ribonuclease H-like domain-containing protein</fullName>
    </submittedName>
</protein>
<organism evidence="1 2">
    <name type="scientific">Rhizophagus clarus</name>
    <dbReference type="NCBI Taxonomy" id="94130"/>
    <lineage>
        <taxon>Eukaryota</taxon>
        <taxon>Fungi</taxon>
        <taxon>Fungi incertae sedis</taxon>
        <taxon>Mucoromycota</taxon>
        <taxon>Glomeromycotina</taxon>
        <taxon>Glomeromycetes</taxon>
        <taxon>Glomerales</taxon>
        <taxon>Glomeraceae</taxon>
        <taxon>Rhizophagus</taxon>
    </lineage>
</organism>
<reference evidence="1" key="1">
    <citation type="submission" date="2019-10" db="EMBL/GenBank/DDBJ databases">
        <title>Conservation and host-specific expression of non-tandemly repeated heterogenous ribosome RNA gene in arbuscular mycorrhizal fungi.</title>
        <authorList>
            <person name="Maeda T."/>
            <person name="Kobayashi Y."/>
            <person name="Nakagawa T."/>
            <person name="Ezawa T."/>
            <person name="Yamaguchi K."/>
            <person name="Bino T."/>
            <person name="Nishimoto Y."/>
            <person name="Shigenobu S."/>
            <person name="Kawaguchi M."/>
        </authorList>
    </citation>
    <scope>NUCLEOTIDE SEQUENCE</scope>
    <source>
        <strain evidence="1">HR1</strain>
    </source>
</reference>
<dbReference type="OrthoDB" id="2315120at2759"/>
<comment type="caution">
    <text evidence="1">The sequence shown here is derived from an EMBL/GenBank/DDBJ whole genome shotgun (WGS) entry which is preliminary data.</text>
</comment>
<evidence type="ECO:0000313" key="2">
    <source>
        <dbReference type="Proteomes" id="UP000615446"/>
    </source>
</evidence>
<dbReference type="PANTHER" id="PTHR46880">
    <property type="entry name" value="RAS-ASSOCIATING DOMAIN-CONTAINING PROTEIN"/>
    <property type="match status" value="1"/>
</dbReference>
<dbReference type="Proteomes" id="UP000615446">
    <property type="component" value="Unassembled WGS sequence"/>
</dbReference>
<accession>A0A8H3R253</accession>
<dbReference type="EMBL" id="BLAL01000285">
    <property type="protein sequence ID" value="GET00043.1"/>
    <property type="molecule type" value="Genomic_DNA"/>
</dbReference>
<sequence>MKSCNKFKKDYLDNHIKTETHISISKLRGDSTNNPNIITSFITQLGVKKSCIIALLMRNTYFCSKQNLAFNIFSDINNLVEYQINNYNEINYQTLPTQVLLPPLYSQTLPLTSTTSNYTTYKNLKAGLKFIKSISYVIKHQVIAEINKSTGWSIFLDENITITIDKHLAILSKHMVGNEPILRYLGMVNLEKYDANLITKDIEIFLNAKGILFQFLYHIESDGISVMTDSAKDVPYFKDYESTLKRLYSYFISNLHQTLNSIITALQTDIISDENGSELAKKLLEELDPNFILATKFLADLFDVLQ</sequence>
<name>A0A8H3R253_9GLOM</name>